<keyword evidence="1" id="KW-1185">Reference proteome</keyword>
<evidence type="ECO:0000313" key="2">
    <source>
        <dbReference type="WBParaSite" id="PDA_v2.g21587.t1"/>
    </source>
</evidence>
<name>A0A914PYP1_9BILA</name>
<evidence type="ECO:0000313" key="1">
    <source>
        <dbReference type="Proteomes" id="UP000887578"/>
    </source>
</evidence>
<dbReference type="Proteomes" id="UP000887578">
    <property type="component" value="Unplaced"/>
</dbReference>
<reference evidence="2" key="1">
    <citation type="submission" date="2022-11" db="UniProtKB">
        <authorList>
            <consortium name="WormBaseParasite"/>
        </authorList>
    </citation>
    <scope>IDENTIFICATION</scope>
</reference>
<accession>A0A914PYP1</accession>
<dbReference type="AlphaFoldDB" id="A0A914PYP1"/>
<organism evidence="1 2">
    <name type="scientific">Panagrolaimus davidi</name>
    <dbReference type="NCBI Taxonomy" id="227884"/>
    <lineage>
        <taxon>Eukaryota</taxon>
        <taxon>Metazoa</taxon>
        <taxon>Ecdysozoa</taxon>
        <taxon>Nematoda</taxon>
        <taxon>Chromadorea</taxon>
        <taxon>Rhabditida</taxon>
        <taxon>Tylenchina</taxon>
        <taxon>Panagrolaimomorpha</taxon>
        <taxon>Panagrolaimoidea</taxon>
        <taxon>Panagrolaimidae</taxon>
        <taxon>Panagrolaimus</taxon>
    </lineage>
</organism>
<dbReference type="WBParaSite" id="PDA_v2.g21587.t1">
    <property type="protein sequence ID" value="PDA_v2.g21587.t1"/>
    <property type="gene ID" value="PDA_v2.g21587"/>
</dbReference>
<protein>
    <submittedName>
        <fullName evidence="2">Uncharacterized protein</fullName>
    </submittedName>
</protein>
<sequence length="159" mass="18038">MNAMVSDYFSPEQYQTLFSNLTDLCMTKTNASEVMSQFVPLLMGILTVQQKGEVAAKGLLVSSKVQGGLQTLLNNLSDTLYYNLFAFCQQLIDLYPKYSKKGLTKEAIAVKGFGKCNQFATQKRMTTVFCRIAHKFKPDEWISVKNNFNKMFKFGLYTC</sequence>
<proteinExistence type="predicted"/>